<dbReference type="Pfam" id="PF14214">
    <property type="entry name" value="Helitron_like_N"/>
    <property type="match status" value="1"/>
</dbReference>
<evidence type="ECO:0000313" key="2">
    <source>
        <dbReference type="EMBL" id="KAL0305281.1"/>
    </source>
</evidence>
<reference evidence="2" key="2">
    <citation type="journal article" date="2024" name="Plant">
        <title>Genomic evolution and insights into agronomic trait innovations of Sesamum species.</title>
        <authorList>
            <person name="Miao H."/>
            <person name="Wang L."/>
            <person name="Qu L."/>
            <person name="Liu H."/>
            <person name="Sun Y."/>
            <person name="Le M."/>
            <person name="Wang Q."/>
            <person name="Wei S."/>
            <person name="Zheng Y."/>
            <person name="Lin W."/>
            <person name="Duan Y."/>
            <person name="Cao H."/>
            <person name="Xiong S."/>
            <person name="Wang X."/>
            <person name="Wei L."/>
            <person name="Li C."/>
            <person name="Ma Q."/>
            <person name="Ju M."/>
            <person name="Zhao R."/>
            <person name="Li G."/>
            <person name="Mu C."/>
            <person name="Tian Q."/>
            <person name="Mei H."/>
            <person name="Zhang T."/>
            <person name="Gao T."/>
            <person name="Zhang H."/>
        </authorList>
    </citation>
    <scope>NUCLEOTIDE SEQUENCE</scope>
    <source>
        <strain evidence="2">G01</strain>
    </source>
</reference>
<dbReference type="AlphaFoldDB" id="A0AAW2KF32"/>
<evidence type="ECO:0000259" key="1">
    <source>
        <dbReference type="Pfam" id="PF14214"/>
    </source>
</evidence>
<dbReference type="PANTHER" id="PTHR10492">
    <property type="match status" value="1"/>
</dbReference>
<protein>
    <recommendedName>
        <fullName evidence="1">Helitron helicase-like domain-containing protein</fullName>
    </recommendedName>
</protein>
<dbReference type="EMBL" id="JACGWK010000128">
    <property type="protein sequence ID" value="KAL0305281.1"/>
    <property type="molecule type" value="Genomic_DNA"/>
</dbReference>
<name>A0AAW2KF32_9LAMI</name>
<reference evidence="2" key="1">
    <citation type="submission" date="2020-06" db="EMBL/GenBank/DDBJ databases">
        <authorList>
            <person name="Li T."/>
            <person name="Hu X."/>
            <person name="Zhang T."/>
            <person name="Song X."/>
            <person name="Zhang H."/>
            <person name="Dai N."/>
            <person name="Sheng W."/>
            <person name="Hou X."/>
            <person name="Wei L."/>
        </authorList>
    </citation>
    <scope>NUCLEOTIDE SEQUENCE</scope>
    <source>
        <strain evidence="2">G01</strain>
        <tissue evidence="2">Leaf</tissue>
    </source>
</reference>
<accession>A0AAW2KF32</accession>
<feature type="domain" description="Helitron helicase-like" evidence="1">
    <location>
        <begin position="1"/>
        <end position="95"/>
    </location>
</feature>
<gene>
    <name evidence="2" type="ORF">Sangu_3039600</name>
</gene>
<proteinExistence type="predicted"/>
<dbReference type="PANTHER" id="PTHR10492:SF57">
    <property type="entry name" value="ATP-DEPENDENT DNA HELICASE"/>
    <property type="match status" value="1"/>
</dbReference>
<comment type="caution">
    <text evidence="2">The sequence shown here is derived from an EMBL/GenBank/DDBJ whole genome shotgun (WGS) entry which is preliminary data.</text>
</comment>
<dbReference type="InterPro" id="IPR025476">
    <property type="entry name" value="Helitron_helicase-like"/>
</dbReference>
<organism evidence="2">
    <name type="scientific">Sesamum angustifolium</name>
    <dbReference type="NCBI Taxonomy" id="2727405"/>
    <lineage>
        <taxon>Eukaryota</taxon>
        <taxon>Viridiplantae</taxon>
        <taxon>Streptophyta</taxon>
        <taxon>Embryophyta</taxon>
        <taxon>Tracheophyta</taxon>
        <taxon>Spermatophyta</taxon>
        <taxon>Magnoliopsida</taxon>
        <taxon>eudicotyledons</taxon>
        <taxon>Gunneridae</taxon>
        <taxon>Pentapetalae</taxon>
        <taxon>asterids</taxon>
        <taxon>lamiids</taxon>
        <taxon>Lamiales</taxon>
        <taxon>Pedaliaceae</taxon>
        <taxon>Sesamum</taxon>
    </lineage>
</organism>
<sequence length="197" mass="23045">MYQRHQNAMALVQVYGKPDLMLTMTCNPNWVEIKRELKREQTPQDRPDLLTRVFRGKFEEFKKDIVDRGVLGKVRAYMYVIEYKKRGLPHGHMLVIFENSDKLRTPEDFDQVVCAEIPLKEEEPALYEVVMKHMIHGPCGHYNPQSACMKEGKCKKNFPEPLVSYTSRGNNSYPLYRRRECVFIPLNSTSQIMVDNG</sequence>